<dbReference type="STRING" id="218821.SAMN05421837_112126"/>
<dbReference type="Proteomes" id="UP000198878">
    <property type="component" value="Unassembled WGS sequence"/>
</dbReference>
<dbReference type="EMBL" id="FNUJ01000012">
    <property type="protein sequence ID" value="SEF37015.1"/>
    <property type="molecule type" value="Genomic_DNA"/>
</dbReference>
<protein>
    <submittedName>
        <fullName evidence="3">Uncharacterized conserved protein</fullName>
    </submittedName>
</protein>
<organism evidence="3 4">
    <name type="scientific">Amycolatopsis pretoriensis</name>
    <dbReference type="NCBI Taxonomy" id="218821"/>
    <lineage>
        <taxon>Bacteria</taxon>
        <taxon>Bacillati</taxon>
        <taxon>Actinomycetota</taxon>
        <taxon>Actinomycetes</taxon>
        <taxon>Pseudonocardiales</taxon>
        <taxon>Pseudonocardiaceae</taxon>
        <taxon>Amycolatopsis</taxon>
    </lineage>
</organism>
<reference evidence="4" key="1">
    <citation type="submission" date="2016-10" db="EMBL/GenBank/DDBJ databases">
        <authorList>
            <person name="Varghese N."/>
            <person name="Submissions S."/>
        </authorList>
    </citation>
    <scope>NUCLEOTIDE SEQUENCE [LARGE SCALE GENOMIC DNA]</scope>
    <source>
        <strain evidence="4">DSM 44654</strain>
    </source>
</reference>
<evidence type="ECO:0000259" key="2">
    <source>
        <dbReference type="Pfam" id="PF03795"/>
    </source>
</evidence>
<dbReference type="PANTHER" id="PTHR35174:SF3">
    <property type="entry name" value="BLL7171 PROTEIN"/>
    <property type="match status" value="1"/>
</dbReference>
<dbReference type="Gene3D" id="3.30.70.1060">
    <property type="entry name" value="Dimeric alpha+beta barrel"/>
    <property type="match status" value="1"/>
</dbReference>
<dbReference type="RefSeq" id="WP_086673030.1">
    <property type="nucleotide sequence ID" value="NZ_FNUJ01000012.1"/>
</dbReference>
<evidence type="ECO:0000256" key="1">
    <source>
        <dbReference type="ARBA" id="ARBA00007689"/>
    </source>
</evidence>
<evidence type="ECO:0000313" key="3">
    <source>
        <dbReference type="EMBL" id="SEF37015.1"/>
    </source>
</evidence>
<dbReference type="AlphaFoldDB" id="A0A1H5RFB4"/>
<gene>
    <name evidence="3" type="ORF">SAMN05421837_112126</name>
</gene>
<accession>A0A1H5RFB4</accession>
<name>A0A1H5RFB4_9PSEU</name>
<proteinExistence type="inferred from homology"/>
<dbReference type="InterPro" id="IPR005545">
    <property type="entry name" value="YCII"/>
</dbReference>
<sequence length="131" mass="13930">MAKYMLLMSYTAGEGCDLPMGEWPPEDIRAHIDFQHALDAELRDKGELVDAQGLAGPDLAKTVVSDGRTSPVVTDGPYPEGKELLAGYWVVDVESEERALEIAAKASAAPGPGGVPIQQPIEVRQVMSAPA</sequence>
<dbReference type="OrthoDB" id="668782at2"/>
<dbReference type="InterPro" id="IPR011008">
    <property type="entry name" value="Dimeric_a/b-barrel"/>
</dbReference>
<dbReference type="PANTHER" id="PTHR35174">
    <property type="entry name" value="BLL7171 PROTEIN-RELATED"/>
    <property type="match status" value="1"/>
</dbReference>
<feature type="domain" description="YCII-related" evidence="2">
    <location>
        <begin position="41"/>
        <end position="107"/>
    </location>
</feature>
<comment type="similarity">
    <text evidence="1">Belongs to the YciI family.</text>
</comment>
<keyword evidence="4" id="KW-1185">Reference proteome</keyword>
<dbReference type="SUPFAM" id="SSF54909">
    <property type="entry name" value="Dimeric alpha+beta barrel"/>
    <property type="match status" value="1"/>
</dbReference>
<evidence type="ECO:0000313" key="4">
    <source>
        <dbReference type="Proteomes" id="UP000198878"/>
    </source>
</evidence>
<dbReference type="Pfam" id="PF03795">
    <property type="entry name" value="YCII"/>
    <property type="match status" value="1"/>
</dbReference>